<evidence type="ECO:0000313" key="4">
    <source>
        <dbReference type="EMBL" id="BBG93128.1"/>
    </source>
</evidence>
<dbReference type="EMBL" id="AP019297">
    <property type="protein sequence ID" value="BBG93128.1"/>
    <property type="molecule type" value="Genomic_DNA"/>
</dbReference>
<sequence length="394" mass="44356">MDLFSSSSSRRYQSRSGHFSQTTPDLFAHDETDGDDELKAEFLCPFCAEDFDVVGLCCHIDEEHPVEAKNGVCPVCSKRMGANLVSHITTQHGSFLEYEVMRSLTTDYVQRKRKFRRGSNSTFSILRKELREGSLQALLGGSSFLVSSNTEADPLLSSFIYNPPTVDEDVSAQPDPLVEASFVKESTKEEFSKESCNNHRYRIRTKKRRRGSVNLFAHDETDGDDELKAEFLCPFCAEDFDVVGLCCHIDEEHPVEAKNGFQLAFLLEIWKSTSSQGLSSLFQKGGSKPCEPYYHATWEFRKRKFRRGSNSTFSLLRKELREGSLQALLGGSSFLVSSNTEADPLLSSFIYNPPTVDEDVSAQPRPSVVFVLYSELYVYNGNMKGPRRKGAEVI</sequence>
<dbReference type="AlphaFoldDB" id="A0A4Y1QMP8"/>
<feature type="domain" description="Di19 C-terminal" evidence="3">
    <location>
        <begin position="123"/>
        <end position="200"/>
    </location>
</feature>
<dbReference type="InterPro" id="IPR008598">
    <property type="entry name" value="Di19_Zn-bd"/>
</dbReference>
<proteinExistence type="inferred from homology"/>
<evidence type="ECO:0000259" key="2">
    <source>
        <dbReference type="Pfam" id="PF05605"/>
    </source>
</evidence>
<reference evidence="4" key="1">
    <citation type="journal article" date="2019" name="Science">
        <title>Mutation of a bHLH transcription factor allowed almond domestication.</title>
        <authorList>
            <person name="Sanchez-Perez R."/>
            <person name="Pavan S."/>
            <person name="Mazzeo R."/>
            <person name="Moldovan C."/>
            <person name="Aiese Cigliano R."/>
            <person name="Del Cueto J."/>
            <person name="Ricciardi F."/>
            <person name="Lotti C."/>
            <person name="Ricciardi L."/>
            <person name="Dicenta F."/>
            <person name="Lopez-Marques R.L."/>
            <person name="Lindberg Moller B."/>
        </authorList>
    </citation>
    <scope>NUCLEOTIDE SEQUENCE</scope>
</reference>
<dbReference type="PANTHER" id="PTHR31875">
    <property type="entry name" value="PROTEIN DEHYDRATION-INDUCED 19"/>
    <property type="match status" value="1"/>
</dbReference>
<name>A0A4Y1QMP8_PRUDU</name>
<protein>
    <submittedName>
        <fullName evidence="4">Drought-responsive family protein</fullName>
    </submittedName>
</protein>
<evidence type="ECO:0000256" key="1">
    <source>
        <dbReference type="ARBA" id="ARBA00007109"/>
    </source>
</evidence>
<feature type="domain" description="Di19 C-terminal" evidence="3">
    <location>
        <begin position="313"/>
        <end position="367"/>
    </location>
</feature>
<organism evidence="4">
    <name type="scientific">Prunus dulcis</name>
    <name type="common">Almond</name>
    <name type="synonym">Amygdalus dulcis</name>
    <dbReference type="NCBI Taxonomy" id="3755"/>
    <lineage>
        <taxon>Eukaryota</taxon>
        <taxon>Viridiplantae</taxon>
        <taxon>Streptophyta</taxon>
        <taxon>Embryophyta</taxon>
        <taxon>Tracheophyta</taxon>
        <taxon>Spermatophyta</taxon>
        <taxon>Magnoliopsida</taxon>
        <taxon>eudicotyledons</taxon>
        <taxon>Gunneridae</taxon>
        <taxon>Pentapetalae</taxon>
        <taxon>rosids</taxon>
        <taxon>fabids</taxon>
        <taxon>Rosales</taxon>
        <taxon>Rosaceae</taxon>
        <taxon>Amygdaloideae</taxon>
        <taxon>Amygdaleae</taxon>
        <taxon>Prunus</taxon>
    </lineage>
</organism>
<evidence type="ECO:0000259" key="3">
    <source>
        <dbReference type="Pfam" id="PF14571"/>
    </source>
</evidence>
<dbReference type="Pfam" id="PF14571">
    <property type="entry name" value="Di19_C"/>
    <property type="match status" value="2"/>
</dbReference>
<dbReference type="InterPro" id="IPR033347">
    <property type="entry name" value="Di19"/>
</dbReference>
<dbReference type="Pfam" id="PF05605">
    <property type="entry name" value="zf-Di19"/>
    <property type="match status" value="2"/>
</dbReference>
<comment type="similarity">
    <text evidence="1">Belongs to the Di19 family.</text>
</comment>
<feature type="domain" description="Di19 zinc-binding" evidence="2">
    <location>
        <begin position="41"/>
        <end position="93"/>
    </location>
</feature>
<gene>
    <name evidence="4" type="ORF">Prudu_001045</name>
</gene>
<dbReference type="InterPro" id="IPR027935">
    <property type="entry name" value="Di19_C"/>
</dbReference>
<accession>A0A4Y1QMP8</accession>
<dbReference type="PANTHER" id="PTHR31875:SF23">
    <property type="entry name" value="PROTEIN DEHYDRATION-INDUCED 19 HOMOLOG 4"/>
    <property type="match status" value="1"/>
</dbReference>
<feature type="domain" description="Di19 zinc-binding" evidence="2">
    <location>
        <begin position="230"/>
        <end position="260"/>
    </location>
</feature>